<evidence type="ECO:0000256" key="9">
    <source>
        <dbReference type="ARBA" id="ARBA00022946"/>
    </source>
</evidence>
<keyword evidence="10" id="KW-0007">Acetylation</keyword>
<keyword evidence="7" id="KW-0067">ATP-binding</keyword>
<dbReference type="Pfam" id="PF03147">
    <property type="entry name" value="FDX-ACB"/>
    <property type="match status" value="1"/>
</dbReference>
<keyword evidence="12" id="KW-0030">Aminoacyl-tRNA synthetase</keyword>
<dbReference type="SUPFAM" id="SSF54991">
    <property type="entry name" value="Anticodon-binding domain of PheRS"/>
    <property type="match status" value="1"/>
</dbReference>
<dbReference type="GO" id="GO:0000049">
    <property type="term" value="F:tRNA binding"/>
    <property type="evidence" value="ECO:0007669"/>
    <property type="project" value="InterPro"/>
</dbReference>
<evidence type="ECO:0000256" key="5">
    <source>
        <dbReference type="ARBA" id="ARBA00022598"/>
    </source>
</evidence>
<dbReference type="PROSITE" id="PS50862">
    <property type="entry name" value="AA_TRNA_LIGASE_II"/>
    <property type="match status" value="1"/>
</dbReference>
<keyword evidence="5" id="KW-0436">Ligase</keyword>
<keyword evidence="11" id="KW-0496">Mitochondrion</keyword>
<dbReference type="EMBL" id="JAODUO010000037">
    <property type="protein sequence ID" value="KAK2192190.1"/>
    <property type="molecule type" value="Genomic_DNA"/>
</dbReference>
<feature type="domain" description="Aminoacyl-transfer RNA synthetases class-II family profile" evidence="17">
    <location>
        <begin position="179"/>
        <end position="342"/>
    </location>
</feature>
<dbReference type="GO" id="GO:0005524">
    <property type="term" value="F:ATP binding"/>
    <property type="evidence" value="ECO:0007669"/>
    <property type="project" value="UniProtKB-KW"/>
</dbReference>
<accession>A0AAD9UK37</accession>
<dbReference type="Proteomes" id="UP001209878">
    <property type="component" value="Unassembled WGS sequence"/>
</dbReference>
<protein>
    <recommendedName>
        <fullName evidence="16">Phenylalanine--tRNA ligase, mitochondrial</fullName>
        <ecNumber evidence="4">6.1.1.20</ecNumber>
    </recommendedName>
    <alternativeName>
        <fullName evidence="13">Phenylalanyl-tRNA synthetase</fullName>
    </alternativeName>
</protein>
<gene>
    <name evidence="19" type="ORF">NP493_37g08018</name>
</gene>
<dbReference type="InterPro" id="IPR006195">
    <property type="entry name" value="aa-tRNA-synth_II"/>
</dbReference>
<keyword evidence="20" id="KW-1185">Reference proteome</keyword>
<evidence type="ECO:0000256" key="12">
    <source>
        <dbReference type="ARBA" id="ARBA00023146"/>
    </source>
</evidence>
<keyword evidence="9" id="KW-0809">Transit peptide</keyword>
<dbReference type="FunFam" id="3.30.70.380:FF:000002">
    <property type="entry name" value="phenylalanine--tRNA ligase, mitochondrial"/>
    <property type="match status" value="1"/>
</dbReference>
<comment type="catalytic activity">
    <reaction evidence="14">
        <text>tRNA(Phe) + L-phenylalanine + ATP = L-phenylalanyl-tRNA(Phe) + AMP + diphosphate + H(+)</text>
        <dbReference type="Rhea" id="RHEA:19413"/>
        <dbReference type="Rhea" id="RHEA-COMP:9668"/>
        <dbReference type="Rhea" id="RHEA-COMP:9699"/>
        <dbReference type="ChEBI" id="CHEBI:15378"/>
        <dbReference type="ChEBI" id="CHEBI:30616"/>
        <dbReference type="ChEBI" id="CHEBI:33019"/>
        <dbReference type="ChEBI" id="CHEBI:58095"/>
        <dbReference type="ChEBI" id="CHEBI:78442"/>
        <dbReference type="ChEBI" id="CHEBI:78531"/>
        <dbReference type="ChEBI" id="CHEBI:456215"/>
        <dbReference type="EC" id="6.1.1.20"/>
    </reaction>
</comment>
<comment type="subunit">
    <text evidence="3">Monomer.</text>
</comment>
<evidence type="ECO:0000256" key="11">
    <source>
        <dbReference type="ARBA" id="ARBA00023128"/>
    </source>
</evidence>
<evidence type="ECO:0000256" key="4">
    <source>
        <dbReference type="ARBA" id="ARBA00012814"/>
    </source>
</evidence>
<dbReference type="InterPro" id="IPR002319">
    <property type="entry name" value="Phenylalanyl-tRNA_Synthase"/>
</dbReference>
<comment type="similarity">
    <text evidence="2">Belongs to the class-II aminoacyl-tRNA synthetase family.</text>
</comment>
<evidence type="ECO:0000256" key="16">
    <source>
        <dbReference type="ARBA" id="ARBA00073229"/>
    </source>
</evidence>
<evidence type="ECO:0000259" key="17">
    <source>
        <dbReference type="PROSITE" id="PS50862"/>
    </source>
</evidence>
<dbReference type="PANTHER" id="PTHR11538">
    <property type="entry name" value="PHENYLALANYL-TRNA SYNTHETASE"/>
    <property type="match status" value="1"/>
</dbReference>
<evidence type="ECO:0000313" key="20">
    <source>
        <dbReference type="Proteomes" id="UP001209878"/>
    </source>
</evidence>
<evidence type="ECO:0000256" key="6">
    <source>
        <dbReference type="ARBA" id="ARBA00022741"/>
    </source>
</evidence>
<reference evidence="19" key="1">
    <citation type="journal article" date="2023" name="Mol. Biol. Evol.">
        <title>Third-Generation Sequencing Reveals the Adaptive Role of the Epigenome in Three Deep-Sea Polychaetes.</title>
        <authorList>
            <person name="Perez M."/>
            <person name="Aroh O."/>
            <person name="Sun Y."/>
            <person name="Lan Y."/>
            <person name="Juniper S.K."/>
            <person name="Young C.R."/>
            <person name="Angers B."/>
            <person name="Qian P.Y."/>
        </authorList>
    </citation>
    <scope>NUCLEOTIDE SEQUENCE</scope>
    <source>
        <strain evidence="19">R07B-5</strain>
    </source>
</reference>
<dbReference type="FunFam" id="3.30.930.10:FF:000041">
    <property type="entry name" value="Phenylalanyl-tRNA synthetase 2, mitochondrial"/>
    <property type="match status" value="1"/>
</dbReference>
<organism evidence="19 20">
    <name type="scientific">Ridgeia piscesae</name>
    <name type="common">Tubeworm</name>
    <dbReference type="NCBI Taxonomy" id="27915"/>
    <lineage>
        <taxon>Eukaryota</taxon>
        <taxon>Metazoa</taxon>
        <taxon>Spiralia</taxon>
        <taxon>Lophotrochozoa</taxon>
        <taxon>Annelida</taxon>
        <taxon>Polychaeta</taxon>
        <taxon>Sedentaria</taxon>
        <taxon>Canalipalpata</taxon>
        <taxon>Sabellida</taxon>
        <taxon>Siboglinidae</taxon>
        <taxon>Ridgeia</taxon>
    </lineage>
</organism>
<dbReference type="GO" id="GO:0006432">
    <property type="term" value="P:phenylalanyl-tRNA aminoacylation"/>
    <property type="evidence" value="ECO:0007669"/>
    <property type="project" value="InterPro"/>
</dbReference>
<evidence type="ECO:0000256" key="8">
    <source>
        <dbReference type="ARBA" id="ARBA00022917"/>
    </source>
</evidence>
<dbReference type="InterPro" id="IPR004530">
    <property type="entry name" value="Phe-tRNA-synth_IIc_mito"/>
</dbReference>
<dbReference type="Gene3D" id="3.30.70.380">
    <property type="entry name" value="Ferrodoxin-fold anticodon-binding domain"/>
    <property type="match status" value="1"/>
</dbReference>
<comment type="caution">
    <text evidence="19">The sequence shown here is derived from an EMBL/GenBank/DDBJ whole genome shotgun (WGS) entry which is preliminary data.</text>
</comment>
<evidence type="ECO:0000313" key="19">
    <source>
        <dbReference type="EMBL" id="KAK2192190.1"/>
    </source>
</evidence>
<evidence type="ECO:0000256" key="15">
    <source>
        <dbReference type="ARBA" id="ARBA00060211"/>
    </source>
</evidence>
<evidence type="ECO:0000256" key="14">
    <source>
        <dbReference type="ARBA" id="ARBA00049255"/>
    </source>
</evidence>
<dbReference type="InterPro" id="IPR045864">
    <property type="entry name" value="aa-tRNA-synth_II/BPL/LPL"/>
</dbReference>
<dbReference type="InterPro" id="IPR036690">
    <property type="entry name" value="Fdx_antiC-bd_sf"/>
</dbReference>
<dbReference type="SUPFAM" id="SSF55681">
    <property type="entry name" value="Class II aaRS and biotin synthetases"/>
    <property type="match status" value="1"/>
</dbReference>
<dbReference type="AlphaFoldDB" id="A0AAD9UK37"/>
<dbReference type="PROSITE" id="PS51447">
    <property type="entry name" value="FDX_ACB"/>
    <property type="match status" value="1"/>
</dbReference>
<evidence type="ECO:0000256" key="13">
    <source>
        <dbReference type="ARBA" id="ARBA00031194"/>
    </source>
</evidence>
<keyword evidence="8" id="KW-0648">Protein biosynthesis</keyword>
<evidence type="ECO:0000256" key="10">
    <source>
        <dbReference type="ARBA" id="ARBA00022990"/>
    </source>
</evidence>
<dbReference type="Gene3D" id="3.30.930.10">
    <property type="entry name" value="Bira Bifunctional Protein, Domain 2"/>
    <property type="match status" value="1"/>
</dbReference>
<sequence>MMLIICSRGLAQAFRSTAALSTSSAYTCLCHKHHMTAHRHMSNSTTASPQKSSDVTIQGLTYPTDSYTNVTPRIISKVGCNLHNQKYHPLNLIRHRIQNYFDTYFTTHIGSPVFSVFDNISPVVSVYQNFDSLLFPPDHPGRTVSDTYYVNSQQLLRAHTTAHQEDLIKMGLDAFLVAGDVYRRDEIDASHYPVFHQMDAVRLFQEKELFARVNDPTNLSIFEDGKRTADKQEFHSLEAAKLLEYDLKKTLSGLADCLFGKEVEMRWVDDVYFPFTHPSWELEIMFEGEWLEVLGCGITEQKILHNAGASHKVGWAFGLGLERLAMKLYNIPDIRLFWSNDPGFLKQFRVDDPNTPITYKPISSYPPCINDMSFWIPNEEFRSNDFYDLVRSVAGDIVERVELVDEFTQVAKQRTSHCYRITYRHMDKTFTQAEVNDLHTKVGRAATDLLGVTLR</sequence>
<dbReference type="InterPro" id="IPR005121">
    <property type="entry name" value="Fdx_antiC-bd"/>
</dbReference>
<name>A0AAD9UK37_RIDPI</name>
<dbReference type="Pfam" id="PF01409">
    <property type="entry name" value="tRNA-synt_2d"/>
    <property type="match status" value="2"/>
</dbReference>
<dbReference type="PANTHER" id="PTHR11538:SF41">
    <property type="entry name" value="PHENYLALANINE--TRNA LIGASE, MITOCHONDRIAL"/>
    <property type="match status" value="1"/>
</dbReference>
<dbReference type="EC" id="6.1.1.20" evidence="4"/>
<evidence type="ECO:0000256" key="2">
    <source>
        <dbReference type="ARBA" id="ARBA00008226"/>
    </source>
</evidence>
<proteinExistence type="inferred from homology"/>
<dbReference type="NCBIfam" id="TIGR00469">
    <property type="entry name" value="pheS_mito"/>
    <property type="match status" value="1"/>
</dbReference>
<dbReference type="SMART" id="SM00896">
    <property type="entry name" value="FDX-ACB"/>
    <property type="match status" value="1"/>
</dbReference>
<dbReference type="GO" id="GO:0004826">
    <property type="term" value="F:phenylalanine-tRNA ligase activity"/>
    <property type="evidence" value="ECO:0007669"/>
    <property type="project" value="UniProtKB-EC"/>
</dbReference>
<feature type="domain" description="FDX-ACB" evidence="18">
    <location>
        <begin position="363"/>
        <end position="455"/>
    </location>
</feature>
<keyword evidence="6" id="KW-0547">Nucleotide-binding</keyword>
<evidence type="ECO:0000259" key="18">
    <source>
        <dbReference type="PROSITE" id="PS51447"/>
    </source>
</evidence>
<comment type="function">
    <text evidence="15">Is responsible for the charging of tRNA(Phe) with phenylalanine in mitochondrial translation. To a lesser extent, also catalyzes direct attachment of m-Tyr (an oxidized version of Phe) to tRNA(Phe), thereby opening the way for delivery of the misacylated tRNA to the ribosome and incorporation of ROS-damaged amino acid into proteins.</text>
</comment>
<evidence type="ECO:0000256" key="3">
    <source>
        <dbReference type="ARBA" id="ARBA00011245"/>
    </source>
</evidence>
<comment type="subcellular location">
    <subcellularLocation>
        <location evidence="1">Mitochondrion matrix</location>
    </subcellularLocation>
</comment>
<evidence type="ECO:0000256" key="7">
    <source>
        <dbReference type="ARBA" id="ARBA00022840"/>
    </source>
</evidence>
<dbReference type="GO" id="GO:0005759">
    <property type="term" value="C:mitochondrial matrix"/>
    <property type="evidence" value="ECO:0007669"/>
    <property type="project" value="UniProtKB-SubCell"/>
</dbReference>
<evidence type="ECO:0000256" key="1">
    <source>
        <dbReference type="ARBA" id="ARBA00004305"/>
    </source>
</evidence>
<dbReference type="CDD" id="cd00496">
    <property type="entry name" value="PheRS_alpha_core"/>
    <property type="match status" value="1"/>
</dbReference>